<dbReference type="Proteomes" id="UP000824890">
    <property type="component" value="Unassembled WGS sequence"/>
</dbReference>
<proteinExistence type="predicted"/>
<name>A0ABQ8B2M0_BRANA</name>
<evidence type="ECO:0000313" key="2">
    <source>
        <dbReference type="EMBL" id="KAH0898495.1"/>
    </source>
</evidence>
<gene>
    <name evidence="2" type="ORF">HID58_048063</name>
</gene>
<evidence type="ECO:0000256" key="1">
    <source>
        <dbReference type="SAM" id="MobiDB-lite"/>
    </source>
</evidence>
<dbReference type="EMBL" id="JAGKQM010000012">
    <property type="protein sequence ID" value="KAH0898495.1"/>
    <property type="molecule type" value="Genomic_DNA"/>
</dbReference>
<comment type="caution">
    <text evidence="2">The sequence shown here is derived from an EMBL/GenBank/DDBJ whole genome shotgun (WGS) entry which is preliminary data.</text>
</comment>
<protein>
    <submittedName>
        <fullName evidence="2">Uncharacterized protein</fullName>
    </submittedName>
</protein>
<reference evidence="2 3" key="1">
    <citation type="submission" date="2021-05" db="EMBL/GenBank/DDBJ databases">
        <title>Genome Assembly of Synthetic Allotetraploid Brassica napus Reveals Homoeologous Exchanges between Subgenomes.</title>
        <authorList>
            <person name="Davis J.T."/>
        </authorList>
    </citation>
    <scope>NUCLEOTIDE SEQUENCE [LARGE SCALE GENOMIC DNA]</scope>
    <source>
        <strain evidence="3">cv. Da-Ae</strain>
        <tissue evidence="2">Seedling</tissue>
    </source>
</reference>
<feature type="region of interest" description="Disordered" evidence="1">
    <location>
        <begin position="544"/>
        <end position="572"/>
    </location>
</feature>
<evidence type="ECO:0000313" key="3">
    <source>
        <dbReference type="Proteomes" id="UP000824890"/>
    </source>
</evidence>
<accession>A0ABQ8B2M0</accession>
<keyword evidence="3" id="KW-1185">Reference proteome</keyword>
<sequence length="595" mass="65470">MLWESIVLESTWPEHMVDLPICCSEHDVSMCFNEHGGTPLMSWRSWPEPASRFGFIGCELVDKDDPLGAKPCLGSCRVDKLWSWMLWTSSFRIFPFLLREVICIGILPLSLGFREIPSCPSWYLIKGRFPFILRQDKSLGLEAGGRTQTRGRGPRPGGGDPDPVAGTQTKGRGPRPGAGAGTQTRGQGPGSRRGGGTRDLKAGGGNQGPGGRNLEVGSWRCTYARSERIHSLIGDVWSGEWAVILGLIQTRGLNQIDLQTCFNGHVVGLSEDGHVDDLVNAPREDIAVAQDQVEPTFFFSFIRMRRCPYDGDWSELAKKAGNVCIKGDASAHTQDACASPIAILGLSSSRTSVCSLNRVEECMGQDPGILRGRILATLRIKGMRRLGGRNWGSSCLCLLALLAPLELVKSVINFHSGLRTGLLIAFSILMLLELLASSRDCTLTFGRGNIQHVLLDNLVDSWYQSRILGHVVCGRLQSMLGWPCVVLSWNLEDHGHVFPESEDLEILCMDFSPRNPETGWTFVLEPGGWMNFYPGTRRLTQTLGSPIREHSGSPIREHSGSPLEPSSLPRNGKLPIRRTFHISDYGRVYPNGTDP</sequence>
<feature type="region of interest" description="Disordered" evidence="1">
    <location>
        <begin position="142"/>
        <end position="215"/>
    </location>
</feature>
<feature type="compositionally biased region" description="Basic and acidic residues" evidence="1">
    <location>
        <begin position="547"/>
        <end position="559"/>
    </location>
</feature>
<organism evidence="2 3">
    <name type="scientific">Brassica napus</name>
    <name type="common">Rape</name>
    <dbReference type="NCBI Taxonomy" id="3708"/>
    <lineage>
        <taxon>Eukaryota</taxon>
        <taxon>Viridiplantae</taxon>
        <taxon>Streptophyta</taxon>
        <taxon>Embryophyta</taxon>
        <taxon>Tracheophyta</taxon>
        <taxon>Spermatophyta</taxon>
        <taxon>Magnoliopsida</taxon>
        <taxon>eudicotyledons</taxon>
        <taxon>Gunneridae</taxon>
        <taxon>Pentapetalae</taxon>
        <taxon>rosids</taxon>
        <taxon>malvids</taxon>
        <taxon>Brassicales</taxon>
        <taxon>Brassicaceae</taxon>
        <taxon>Brassiceae</taxon>
        <taxon>Brassica</taxon>
    </lineage>
</organism>
<feature type="compositionally biased region" description="Gly residues" evidence="1">
    <location>
        <begin position="202"/>
        <end position="211"/>
    </location>
</feature>